<dbReference type="PANTHER" id="PTHR11575">
    <property type="entry name" value="5'-NUCLEOTIDASE-RELATED"/>
    <property type="match status" value="1"/>
</dbReference>
<evidence type="ECO:0000313" key="6">
    <source>
        <dbReference type="EMBL" id="MBN3554086.1"/>
    </source>
</evidence>
<dbReference type="InterPro" id="IPR036907">
    <property type="entry name" value="5'-Nucleotdase_C_sf"/>
</dbReference>
<dbReference type="InterPro" id="IPR004843">
    <property type="entry name" value="Calcineurin-like_PHP"/>
</dbReference>
<dbReference type="InterPro" id="IPR029052">
    <property type="entry name" value="Metallo-depent_PP-like"/>
</dbReference>
<protein>
    <submittedName>
        <fullName evidence="6">5'-nucleotidase C-terminal domain-containing protein</fullName>
    </submittedName>
</protein>
<dbReference type="EMBL" id="JAFHKR010000038">
    <property type="protein sequence ID" value="MBN3554086.1"/>
    <property type="molecule type" value="Genomic_DNA"/>
</dbReference>
<organism evidence="6 7">
    <name type="scientific">Fictibacillus nanhaiensis</name>
    <dbReference type="NCBI Taxonomy" id="742169"/>
    <lineage>
        <taxon>Bacteria</taxon>
        <taxon>Bacillati</taxon>
        <taxon>Bacillota</taxon>
        <taxon>Bacilli</taxon>
        <taxon>Bacillales</taxon>
        <taxon>Fictibacillaceae</taxon>
        <taxon>Fictibacillus</taxon>
    </lineage>
</organism>
<evidence type="ECO:0000259" key="5">
    <source>
        <dbReference type="Pfam" id="PF02872"/>
    </source>
</evidence>
<feature type="region of interest" description="Disordered" evidence="3">
    <location>
        <begin position="296"/>
        <end position="324"/>
    </location>
</feature>
<dbReference type="InterPro" id="IPR006179">
    <property type="entry name" value="5_nucleotidase/apyrase"/>
</dbReference>
<evidence type="ECO:0000259" key="4">
    <source>
        <dbReference type="Pfam" id="PF00149"/>
    </source>
</evidence>
<dbReference type="Gene3D" id="3.60.21.10">
    <property type="match status" value="1"/>
</dbReference>
<dbReference type="Pfam" id="PF02872">
    <property type="entry name" value="5_nucleotid_C"/>
    <property type="match status" value="1"/>
</dbReference>
<keyword evidence="2" id="KW-0378">Hydrolase</keyword>
<reference evidence="6 7" key="1">
    <citation type="submission" date="2021-01" db="EMBL/GenBank/DDBJ databases">
        <title>Genome Sequencing of Type Strains.</title>
        <authorList>
            <person name="Lemaire J.F."/>
            <person name="Inderbitzin P."/>
            <person name="Collins S.B."/>
            <person name="Wespe N."/>
            <person name="Knight-Connoni V."/>
        </authorList>
    </citation>
    <scope>NUCLEOTIDE SEQUENCE [LARGE SCALE GENOMIC DNA]</scope>
    <source>
        <strain evidence="6 7">DSM 23009</strain>
    </source>
</reference>
<comment type="similarity">
    <text evidence="2">Belongs to the 5'-nucleotidase family.</text>
</comment>
<dbReference type="PRINTS" id="PR01607">
    <property type="entry name" value="APYRASEFAMLY"/>
</dbReference>
<comment type="caution">
    <text evidence="6">The sequence shown here is derived from an EMBL/GenBank/DDBJ whole genome shotgun (WGS) entry which is preliminary data.</text>
</comment>
<sequence>MHTNDTHAHLDTVAKRVTAIKEVRAEKPDALLLDAGDVFSGTLYFNEFKGQADLEFMNLVGYDLMTFGNHEFDLGASPEGHEALADFVKNADFPFVSSNVDFSKDMNMKALTNKRIPLKAKDSNIYPAVIKRVNHEKVGFIGLTTEETADIASPENVQFKNYIESAQKAVKDLERRGVNKIVAITHLGYDDNPEYDNDLTLAKHVDGIDVIVGGHSHTQLNAPVVIKEDEKGKVKDSTVIVQAYQYGDFLGTLDVEFNRKGQVINQSGKLIEVKTKTDDPEAAKLLQKYSSKIAELKNTPTGGETAKALENPRSDNGGPSVRSNETELGNLITDGMLNKAKEVNPNVSFALQNGGGIRAPIDAGPITYGDVLTTLPFGNTLATMKLTGAEIKTALEHSVSQSPKESGGFLHVSGMKFTYDSTKAAGSRVLTMEVKNADDSYTAIDTAKEYVIATNAFTAKGGDGYTVFKTAYEQGRVTDLGLSDWENLRDYVAKLKTVAPKVEGRIVDVAKK</sequence>
<feature type="domain" description="Calcineurin-like phosphoesterase" evidence="4">
    <location>
        <begin position="1"/>
        <end position="218"/>
    </location>
</feature>
<evidence type="ECO:0000313" key="7">
    <source>
        <dbReference type="Proteomes" id="UP001296923"/>
    </source>
</evidence>
<keyword evidence="7" id="KW-1185">Reference proteome</keyword>
<evidence type="ECO:0000256" key="3">
    <source>
        <dbReference type="SAM" id="MobiDB-lite"/>
    </source>
</evidence>
<feature type="domain" description="5'-Nucleotidase C-terminal" evidence="5">
    <location>
        <begin position="316"/>
        <end position="469"/>
    </location>
</feature>
<dbReference type="InterPro" id="IPR008334">
    <property type="entry name" value="5'-Nucleotdase_C"/>
</dbReference>
<accession>A0ABS2ZN56</accession>
<gene>
    <name evidence="6" type="ORF">JYA63_07420</name>
</gene>
<dbReference type="SUPFAM" id="SSF56300">
    <property type="entry name" value="Metallo-dependent phosphatases"/>
    <property type="match status" value="1"/>
</dbReference>
<name>A0ABS2ZN56_9BACL</name>
<evidence type="ECO:0000256" key="1">
    <source>
        <dbReference type="ARBA" id="ARBA00022729"/>
    </source>
</evidence>
<proteinExistence type="inferred from homology"/>
<evidence type="ECO:0000256" key="2">
    <source>
        <dbReference type="RuleBase" id="RU362119"/>
    </source>
</evidence>
<dbReference type="Pfam" id="PF00149">
    <property type="entry name" value="Metallophos"/>
    <property type="match status" value="1"/>
</dbReference>
<keyword evidence="2" id="KW-0547">Nucleotide-binding</keyword>
<dbReference type="Proteomes" id="UP001296923">
    <property type="component" value="Unassembled WGS sequence"/>
</dbReference>
<dbReference type="SUPFAM" id="SSF55816">
    <property type="entry name" value="5'-nucleotidase (syn. UDP-sugar hydrolase), C-terminal domain"/>
    <property type="match status" value="1"/>
</dbReference>
<keyword evidence="1" id="KW-0732">Signal</keyword>
<dbReference type="Gene3D" id="3.90.780.10">
    <property type="entry name" value="5'-Nucleotidase, C-terminal domain"/>
    <property type="match status" value="1"/>
</dbReference>
<dbReference type="PANTHER" id="PTHR11575:SF24">
    <property type="entry name" value="5'-NUCLEOTIDASE"/>
    <property type="match status" value="1"/>
</dbReference>